<dbReference type="Proteomes" id="UP001429580">
    <property type="component" value="Unassembled WGS sequence"/>
</dbReference>
<keyword evidence="3" id="KW-1185">Reference proteome</keyword>
<protein>
    <submittedName>
        <fullName evidence="2">Uncharacterized protein</fullName>
    </submittedName>
</protein>
<dbReference type="EMBL" id="JAASQI010000009">
    <property type="protein sequence ID" value="NIJ59557.1"/>
    <property type="molecule type" value="Genomic_DNA"/>
</dbReference>
<comment type="caution">
    <text evidence="2">The sequence shown here is derived from an EMBL/GenBank/DDBJ whole genome shotgun (WGS) entry which is preliminary data.</text>
</comment>
<gene>
    <name evidence="2" type="ORF">FHS82_003415</name>
</gene>
<feature type="signal peptide" evidence="1">
    <location>
        <begin position="1"/>
        <end position="24"/>
    </location>
</feature>
<evidence type="ECO:0000313" key="2">
    <source>
        <dbReference type="EMBL" id="NIJ59557.1"/>
    </source>
</evidence>
<reference evidence="2 3" key="1">
    <citation type="submission" date="2020-03" db="EMBL/GenBank/DDBJ databases">
        <title>Genomic Encyclopedia of Type Strains, Phase IV (KMG-IV): sequencing the most valuable type-strain genomes for metagenomic binning, comparative biology and taxonomic classification.</title>
        <authorList>
            <person name="Goeker M."/>
        </authorList>
    </citation>
    <scope>NUCLEOTIDE SEQUENCE [LARGE SCALE GENOMIC DNA]</scope>
    <source>
        <strain evidence="2 3">DSM 103870</strain>
    </source>
</reference>
<dbReference type="RefSeq" id="WP_166955046.1">
    <property type="nucleotide sequence ID" value="NZ_JAASQI010000009.1"/>
</dbReference>
<feature type="chain" id="PRO_5045814159" evidence="1">
    <location>
        <begin position="25"/>
        <end position="100"/>
    </location>
</feature>
<evidence type="ECO:0000256" key="1">
    <source>
        <dbReference type="SAM" id="SignalP"/>
    </source>
</evidence>
<proteinExistence type="predicted"/>
<keyword evidence="1" id="KW-0732">Signal</keyword>
<organism evidence="2 3">
    <name type="scientific">Pseudochelatococcus lubricantis</name>
    <dbReference type="NCBI Taxonomy" id="1538102"/>
    <lineage>
        <taxon>Bacteria</taxon>
        <taxon>Pseudomonadati</taxon>
        <taxon>Pseudomonadota</taxon>
        <taxon>Alphaproteobacteria</taxon>
        <taxon>Hyphomicrobiales</taxon>
        <taxon>Chelatococcaceae</taxon>
        <taxon>Pseudochelatococcus</taxon>
    </lineage>
</organism>
<sequence length="100" mass="9959">MTMIRVLLLSGFASLLALPTAATAGPALASTGKLDSPTFVLPANDGYGVADCLSHGGACAIQVANAWCAAQGYHHASGMKTVAREGTSSRGPAVAVTCDP</sequence>
<accession>A0ABX0V347</accession>
<name>A0ABX0V347_9HYPH</name>
<evidence type="ECO:0000313" key="3">
    <source>
        <dbReference type="Proteomes" id="UP001429580"/>
    </source>
</evidence>